<dbReference type="Ensembl" id="ENSLACT00000018308.1">
    <property type="protein sequence ID" value="ENSLACP00000018176.1"/>
    <property type="gene ID" value="ENSLACG00000016011.1"/>
</dbReference>
<dbReference type="InterPro" id="IPR029252">
    <property type="entry name" value="RGCC"/>
</dbReference>
<dbReference type="PANTHER" id="PTHR32193">
    <property type="entry name" value="REGULATOR OF CELL CYCLE RGCC"/>
    <property type="match status" value="1"/>
</dbReference>
<dbReference type="Bgee" id="ENSLACG00000016011">
    <property type="expression patterns" value="Expressed in pelvic fin and 3 other cell types or tissues"/>
</dbReference>
<proteinExistence type="predicted"/>
<dbReference type="eggNOG" id="ENOG502SB05">
    <property type="taxonomic scope" value="Eukaryota"/>
</dbReference>
<sequence>NLVQILDELDDLLQEFDTVVQDFHSPIEKRHFQYDEHLEKLKRKNVSSISDNGVEEFDSGRSSPGSSLNSSEESLNTITLQPAPKDLLNPPSHKKSKLGDTRELGEFIADLMDTLAGT</sequence>
<feature type="compositionally biased region" description="Low complexity" evidence="1">
    <location>
        <begin position="60"/>
        <end position="76"/>
    </location>
</feature>
<feature type="region of interest" description="Disordered" evidence="1">
    <location>
        <begin position="49"/>
        <end position="101"/>
    </location>
</feature>
<dbReference type="InParanoid" id="H3B8F5"/>
<accession>H3B8F5</accession>
<name>H3B8F5_LATCH</name>
<dbReference type="AlphaFoldDB" id="H3B8F5"/>
<evidence type="ECO:0000256" key="1">
    <source>
        <dbReference type="SAM" id="MobiDB-lite"/>
    </source>
</evidence>
<keyword evidence="3" id="KW-1185">Reference proteome</keyword>
<reference evidence="2" key="3">
    <citation type="submission" date="2025-09" db="UniProtKB">
        <authorList>
            <consortium name="Ensembl"/>
        </authorList>
    </citation>
    <scope>IDENTIFICATION</scope>
</reference>
<dbReference type="Proteomes" id="UP000008672">
    <property type="component" value="Unassembled WGS sequence"/>
</dbReference>
<dbReference type="OMA" id="EVCQYEQ"/>
<evidence type="ECO:0000313" key="2">
    <source>
        <dbReference type="Ensembl" id="ENSLACP00000018176.1"/>
    </source>
</evidence>
<reference evidence="2" key="2">
    <citation type="submission" date="2025-08" db="UniProtKB">
        <authorList>
            <consortium name="Ensembl"/>
        </authorList>
    </citation>
    <scope>IDENTIFICATION</scope>
</reference>
<organism evidence="2 3">
    <name type="scientific">Latimeria chalumnae</name>
    <name type="common">Coelacanth</name>
    <dbReference type="NCBI Taxonomy" id="7897"/>
    <lineage>
        <taxon>Eukaryota</taxon>
        <taxon>Metazoa</taxon>
        <taxon>Chordata</taxon>
        <taxon>Craniata</taxon>
        <taxon>Vertebrata</taxon>
        <taxon>Euteleostomi</taxon>
        <taxon>Coelacanthiformes</taxon>
        <taxon>Coelacanthidae</taxon>
        <taxon>Latimeria</taxon>
    </lineage>
</organism>
<dbReference type="Pfam" id="PF15151">
    <property type="entry name" value="RGCC"/>
    <property type="match status" value="1"/>
</dbReference>
<evidence type="ECO:0000313" key="3">
    <source>
        <dbReference type="Proteomes" id="UP000008672"/>
    </source>
</evidence>
<reference evidence="3" key="1">
    <citation type="submission" date="2011-08" db="EMBL/GenBank/DDBJ databases">
        <title>The draft genome of Latimeria chalumnae.</title>
        <authorList>
            <person name="Di Palma F."/>
            <person name="Alfoldi J."/>
            <person name="Johnson J."/>
            <person name="Berlin A."/>
            <person name="Gnerre S."/>
            <person name="Jaffe D."/>
            <person name="MacCallum I."/>
            <person name="Young S."/>
            <person name="Walker B.J."/>
            <person name="Lander E."/>
            <person name="Lindblad-Toh K."/>
        </authorList>
    </citation>
    <scope>NUCLEOTIDE SEQUENCE [LARGE SCALE GENOMIC DNA]</scope>
    <source>
        <strain evidence="3">Wild caught</strain>
    </source>
</reference>
<dbReference type="PANTHER" id="PTHR32193:SF5">
    <property type="entry name" value="RGCC PROTEIN"/>
    <property type="match status" value="1"/>
</dbReference>
<dbReference type="GO" id="GO:0051726">
    <property type="term" value="P:regulation of cell cycle"/>
    <property type="evidence" value="ECO:0007669"/>
    <property type="project" value="InterPro"/>
</dbReference>
<dbReference type="GeneTree" id="ENSGT00390000011709"/>
<dbReference type="EMBL" id="AFYH01043310">
    <property type="status" value="NOT_ANNOTATED_CDS"/>
    <property type="molecule type" value="Genomic_DNA"/>
</dbReference>
<protein>
    <submittedName>
        <fullName evidence="2">Uncharacterized protein</fullName>
    </submittedName>
</protein>
<dbReference type="HOGENOM" id="CLU_154700_1_0_1"/>